<keyword evidence="9 10" id="KW-0472">Membrane</keyword>
<keyword evidence="4" id="KW-1003">Cell membrane</keyword>
<evidence type="ECO:0000256" key="5">
    <source>
        <dbReference type="ARBA" id="ARBA00022692"/>
    </source>
</evidence>
<organism evidence="12 13">
    <name type="scientific">Neobacillus pocheonensis</name>
    <dbReference type="NCBI Taxonomy" id="363869"/>
    <lineage>
        <taxon>Bacteria</taxon>
        <taxon>Bacillati</taxon>
        <taxon>Bacillota</taxon>
        <taxon>Bacilli</taxon>
        <taxon>Bacillales</taxon>
        <taxon>Bacillaceae</taxon>
        <taxon>Neobacillus</taxon>
    </lineage>
</organism>
<evidence type="ECO:0000313" key="13">
    <source>
        <dbReference type="Proteomes" id="UP001523262"/>
    </source>
</evidence>
<dbReference type="EMBL" id="JAMQCR010000002">
    <property type="protein sequence ID" value="MCM2534810.1"/>
    <property type="molecule type" value="Genomic_DNA"/>
</dbReference>
<comment type="similarity">
    <text evidence="2">Belongs to the binding-protein-dependent transport system permease family. FecCD subfamily.</text>
</comment>
<dbReference type="CDD" id="cd03214">
    <property type="entry name" value="ABC_Iron-Siderophores_B12_Hemin"/>
    <property type="match status" value="1"/>
</dbReference>
<reference evidence="12 13" key="1">
    <citation type="submission" date="2022-06" db="EMBL/GenBank/DDBJ databases">
        <authorList>
            <person name="Jeon C.O."/>
        </authorList>
    </citation>
    <scope>NUCLEOTIDE SEQUENCE [LARGE SCALE GENOMIC DNA]</scope>
    <source>
        <strain evidence="12 13">KCTC 13943</strain>
    </source>
</reference>
<evidence type="ECO:0000256" key="9">
    <source>
        <dbReference type="ARBA" id="ARBA00023136"/>
    </source>
</evidence>
<evidence type="ECO:0000256" key="7">
    <source>
        <dbReference type="ARBA" id="ARBA00022840"/>
    </source>
</evidence>
<dbReference type="PANTHER" id="PTHR30472:SF25">
    <property type="entry name" value="ABC TRANSPORTER PERMEASE PROTEIN MJ0876-RELATED"/>
    <property type="match status" value="1"/>
</dbReference>
<evidence type="ECO:0000256" key="6">
    <source>
        <dbReference type="ARBA" id="ARBA00022741"/>
    </source>
</evidence>
<comment type="subcellular location">
    <subcellularLocation>
        <location evidence="1">Cell membrane</location>
        <topology evidence="1">Multi-pass membrane protein</topology>
    </subcellularLocation>
</comment>
<evidence type="ECO:0000313" key="12">
    <source>
        <dbReference type="EMBL" id="MCM2534810.1"/>
    </source>
</evidence>
<feature type="transmembrane region" description="Helical" evidence="10">
    <location>
        <begin position="241"/>
        <end position="267"/>
    </location>
</feature>
<name>A0ABT0WER1_9BACI</name>
<gene>
    <name evidence="12" type="ORF">NDK43_23805</name>
</gene>
<dbReference type="SUPFAM" id="SSF52540">
    <property type="entry name" value="P-loop containing nucleoside triphosphate hydrolases"/>
    <property type="match status" value="1"/>
</dbReference>
<evidence type="ECO:0000256" key="3">
    <source>
        <dbReference type="ARBA" id="ARBA00022448"/>
    </source>
</evidence>
<dbReference type="InterPro" id="IPR000522">
    <property type="entry name" value="ABC_transptr_permease_BtuC"/>
</dbReference>
<dbReference type="Gene3D" id="3.40.50.300">
    <property type="entry name" value="P-loop containing nucleotide triphosphate hydrolases"/>
    <property type="match status" value="1"/>
</dbReference>
<dbReference type="InterPro" id="IPR017871">
    <property type="entry name" value="ABC_transporter-like_CS"/>
</dbReference>
<keyword evidence="7" id="KW-0067">ATP-binding</keyword>
<accession>A0ABT0WER1</accession>
<keyword evidence="13" id="KW-1185">Reference proteome</keyword>
<evidence type="ECO:0000259" key="11">
    <source>
        <dbReference type="PROSITE" id="PS50893"/>
    </source>
</evidence>
<protein>
    <submittedName>
        <fullName evidence="12">Iron chelate uptake ABC transporter family permease subunit</fullName>
    </submittedName>
</protein>
<proteinExistence type="inferred from homology"/>
<keyword evidence="5 10" id="KW-0812">Transmembrane</keyword>
<feature type="transmembrane region" description="Helical" evidence="10">
    <location>
        <begin position="7"/>
        <end position="27"/>
    </location>
</feature>
<keyword evidence="3" id="KW-0813">Transport</keyword>
<feature type="transmembrane region" description="Helical" evidence="10">
    <location>
        <begin position="64"/>
        <end position="85"/>
    </location>
</feature>
<feature type="transmembrane region" description="Helical" evidence="10">
    <location>
        <begin position="151"/>
        <end position="172"/>
    </location>
</feature>
<sequence>MIGNRIVSIFVAIGLFFIMVSALEISIGPVSIPVQHLIGEAWGYFHGMRTTDAVVVGAVRLPRWLAAVMIGAGLGSTGAVMQALFRNPMADPAIIGVSSGASLGAVIVIQSGLSQLSQWSTPLGAFTSGIIVVFVIYQLSTYKGRTAIYSLLLAGVAISSFCSAIVTLLLSLAQLETMHEMLFWLIGGLDGITWPSVGIVSIVVLLGLGLYTIQAPSLDIISIGEEQAEGVGVPLQRTKRFLFIISALVVGACVSVSGVIGFIGLIVPHLLRMVVGPRHQFLIPASALGGASLLCLCDVIARMVFEPVELNVGIVTACLGAPFFFICYENKIEVSIERRGNNMRSSSVITRPEVEEACHMSQPIIQVSNLGYRSLLREIHGTWQGGKLIGLVGPNGAGKSTLLRLLAGILKPTKGEIRVNDHLLHKKRTNWRARQIAYLPQHMNDQIPYTVSEFVAMGRFVYRTQSGALTKACRERIEEGLHRLNLVPYRDTPMVQLSGGEQQRAAIARCLIQESHILLLDEPIASLDLYYQMDILQQLKNLSSQKYLVIVVLHNIELAARFCSHLIMLNKGRILHQGRHKRYLMSKRYRTFLVCQSKYIPIHIVDISV</sequence>
<comment type="caution">
    <text evidence="12">The sequence shown here is derived from an EMBL/GenBank/DDBJ whole genome shotgun (WGS) entry which is preliminary data.</text>
</comment>
<evidence type="ECO:0000256" key="2">
    <source>
        <dbReference type="ARBA" id="ARBA00007935"/>
    </source>
</evidence>
<dbReference type="PROSITE" id="PS00211">
    <property type="entry name" value="ABC_TRANSPORTER_1"/>
    <property type="match status" value="1"/>
</dbReference>
<dbReference type="Pfam" id="PF00005">
    <property type="entry name" value="ABC_tran"/>
    <property type="match status" value="1"/>
</dbReference>
<evidence type="ECO:0000256" key="8">
    <source>
        <dbReference type="ARBA" id="ARBA00022989"/>
    </source>
</evidence>
<dbReference type="PROSITE" id="PS50893">
    <property type="entry name" value="ABC_TRANSPORTER_2"/>
    <property type="match status" value="1"/>
</dbReference>
<dbReference type="Gene3D" id="1.10.3470.10">
    <property type="entry name" value="ABC transporter involved in vitamin B12 uptake, BtuC"/>
    <property type="match status" value="1"/>
</dbReference>
<dbReference type="SUPFAM" id="SSF81345">
    <property type="entry name" value="ABC transporter involved in vitamin B12 uptake, BtuC"/>
    <property type="match status" value="1"/>
</dbReference>
<dbReference type="PANTHER" id="PTHR30472">
    <property type="entry name" value="FERRIC ENTEROBACTIN TRANSPORT SYSTEM PERMEASE PROTEIN"/>
    <property type="match status" value="1"/>
</dbReference>
<dbReference type="InterPro" id="IPR003593">
    <property type="entry name" value="AAA+_ATPase"/>
</dbReference>
<dbReference type="Pfam" id="PF01032">
    <property type="entry name" value="FecCD"/>
    <property type="match status" value="1"/>
</dbReference>
<feature type="domain" description="ABC transporter" evidence="11">
    <location>
        <begin position="343"/>
        <end position="596"/>
    </location>
</feature>
<dbReference type="InterPro" id="IPR003439">
    <property type="entry name" value="ABC_transporter-like_ATP-bd"/>
</dbReference>
<dbReference type="InterPro" id="IPR027417">
    <property type="entry name" value="P-loop_NTPase"/>
</dbReference>
<feature type="transmembrane region" description="Helical" evidence="10">
    <location>
        <begin position="192"/>
        <end position="213"/>
    </location>
</feature>
<keyword evidence="6" id="KW-0547">Nucleotide-binding</keyword>
<keyword evidence="8 10" id="KW-1133">Transmembrane helix</keyword>
<dbReference type="CDD" id="cd06550">
    <property type="entry name" value="TM_ABC_iron-siderophores_like"/>
    <property type="match status" value="1"/>
</dbReference>
<evidence type="ECO:0000256" key="4">
    <source>
        <dbReference type="ARBA" id="ARBA00022475"/>
    </source>
</evidence>
<evidence type="ECO:0000256" key="1">
    <source>
        <dbReference type="ARBA" id="ARBA00004651"/>
    </source>
</evidence>
<dbReference type="Proteomes" id="UP001523262">
    <property type="component" value="Unassembled WGS sequence"/>
</dbReference>
<feature type="transmembrane region" description="Helical" evidence="10">
    <location>
        <begin position="119"/>
        <end position="139"/>
    </location>
</feature>
<feature type="transmembrane region" description="Helical" evidence="10">
    <location>
        <begin position="92"/>
        <end position="113"/>
    </location>
</feature>
<dbReference type="InterPro" id="IPR037294">
    <property type="entry name" value="ABC_BtuC-like"/>
</dbReference>
<dbReference type="SMART" id="SM00382">
    <property type="entry name" value="AAA"/>
    <property type="match status" value="1"/>
</dbReference>
<evidence type="ECO:0000256" key="10">
    <source>
        <dbReference type="SAM" id="Phobius"/>
    </source>
</evidence>